<dbReference type="PANTHER" id="PTHR43651">
    <property type="entry name" value="1,4-ALPHA-GLUCAN-BRANCHING ENZYME"/>
    <property type="match status" value="1"/>
</dbReference>
<protein>
    <recommendedName>
        <fullName evidence="4">1,4-alpha-glucan branching enzyme</fullName>
        <ecNumber evidence="4">2.4.1.18</ecNumber>
    </recommendedName>
</protein>
<dbReference type="Gene3D" id="2.60.40.10">
    <property type="entry name" value="Immunoglobulins"/>
    <property type="match status" value="2"/>
</dbReference>
<proteinExistence type="inferred from homology"/>
<dbReference type="Pfam" id="PF02922">
    <property type="entry name" value="CBM_48"/>
    <property type="match status" value="1"/>
</dbReference>
<reference evidence="11" key="1">
    <citation type="submission" date="2016-10" db="EMBL/GenBank/DDBJ databases">
        <title>Sequence of Gallionella enrichment culture.</title>
        <authorList>
            <person name="Poehlein A."/>
            <person name="Muehling M."/>
            <person name="Daniel R."/>
        </authorList>
    </citation>
    <scope>NUCLEOTIDE SEQUENCE</scope>
</reference>
<dbReference type="InterPro" id="IPR004193">
    <property type="entry name" value="Glyco_hydro_13_N"/>
</dbReference>
<evidence type="ECO:0000256" key="3">
    <source>
        <dbReference type="ARBA" id="ARBA00009000"/>
    </source>
</evidence>
<comment type="caution">
    <text evidence="11">The sequence shown here is derived from an EMBL/GenBank/DDBJ whole genome shotgun (WGS) entry which is preliminary data.</text>
</comment>
<evidence type="ECO:0000256" key="5">
    <source>
        <dbReference type="ARBA" id="ARBA00022600"/>
    </source>
</evidence>
<dbReference type="NCBIfam" id="TIGR01515">
    <property type="entry name" value="branching_enzym"/>
    <property type="match status" value="1"/>
</dbReference>
<dbReference type="SUPFAM" id="SSF51011">
    <property type="entry name" value="Glycosyl hydrolase domain"/>
    <property type="match status" value="1"/>
</dbReference>
<dbReference type="FunFam" id="2.60.40.10:FF:000169">
    <property type="entry name" value="1,4-alpha-glucan branching enzyme GlgB"/>
    <property type="match status" value="1"/>
</dbReference>
<dbReference type="FunFam" id="2.60.40.1180:FF:000002">
    <property type="entry name" value="1,4-alpha-glucan branching enzyme GlgB"/>
    <property type="match status" value="1"/>
</dbReference>
<dbReference type="CDD" id="cd02855">
    <property type="entry name" value="E_set_GBE_prok_N"/>
    <property type="match status" value="1"/>
</dbReference>
<dbReference type="AlphaFoldDB" id="A0A1J5R9A8"/>
<keyword evidence="6 11" id="KW-0328">Glycosyltransferase</keyword>
<dbReference type="EC" id="2.4.1.18" evidence="4"/>
<dbReference type="GO" id="GO:0004553">
    <property type="term" value="F:hydrolase activity, hydrolyzing O-glycosyl compounds"/>
    <property type="evidence" value="ECO:0007669"/>
    <property type="project" value="InterPro"/>
</dbReference>
<evidence type="ECO:0000256" key="2">
    <source>
        <dbReference type="ARBA" id="ARBA00004964"/>
    </source>
</evidence>
<dbReference type="Gene3D" id="2.60.40.1180">
    <property type="entry name" value="Golgi alpha-mannosidase II"/>
    <property type="match status" value="1"/>
</dbReference>
<dbReference type="GO" id="GO:0043169">
    <property type="term" value="F:cation binding"/>
    <property type="evidence" value="ECO:0007669"/>
    <property type="project" value="InterPro"/>
</dbReference>
<evidence type="ECO:0000256" key="8">
    <source>
        <dbReference type="ARBA" id="ARBA00023056"/>
    </source>
</evidence>
<evidence type="ECO:0000256" key="1">
    <source>
        <dbReference type="ARBA" id="ARBA00000826"/>
    </source>
</evidence>
<evidence type="ECO:0000256" key="6">
    <source>
        <dbReference type="ARBA" id="ARBA00022676"/>
    </source>
</evidence>
<comment type="catalytic activity">
    <reaction evidence="1">
        <text>Transfers a segment of a (1-&gt;4)-alpha-D-glucan chain to a primary hydroxy group in a similar glucan chain.</text>
        <dbReference type="EC" id="2.4.1.18"/>
    </reaction>
</comment>
<dbReference type="SUPFAM" id="SSF51445">
    <property type="entry name" value="(Trans)glycosidases"/>
    <property type="match status" value="1"/>
</dbReference>
<dbReference type="SMART" id="SM00642">
    <property type="entry name" value="Aamy"/>
    <property type="match status" value="1"/>
</dbReference>
<dbReference type="SUPFAM" id="SSF81296">
    <property type="entry name" value="E set domains"/>
    <property type="match status" value="2"/>
</dbReference>
<keyword evidence="7 11" id="KW-0808">Transferase</keyword>
<dbReference type="InterPro" id="IPR006048">
    <property type="entry name" value="A-amylase/branching_C"/>
</dbReference>
<name>A0A1J5R9A8_9ZZZZ</name>
<dbReference type="GO" id="GO:0005978">
    <property type="term" value="P:glycogen biosynthetic process"/>
    <property type="evidence" value="ECO:0007669"/>
    <property type="project" value="UniProtKB-UniPathway"/>
</dbReference>
<evidence type="ECO:0000259" key="10">
    <source>
        <dbReference type="SMART" id="SM00642"/>
    </source>
</evidence>
<dbReference type="HAMAP" id="MF_00685">
    <property type="entry name" value="GlgB"/>
    <property type="match status" value="1"/>
</dbReference>
<organism evidence="11">
    <name type="scientific">mine drainage metagenome</name>
    <dbReference type="NCBI Taxonomy" id="410659"/>
    <lineage>
        <taxon>unclassified sequences</taxon>
        <taxon>metagenomes</taxon>
        <taxon>ecological metagenomes</taxon>
    </lineage>
</organism>
<dbReference type="InterPro" id="IPR014756">
    <property type="entry name" value="Ig_E-set"/>
</dbReference>
<dbReference type="Pfam" id="PF02806">
    <property type="entry name" value="Alpha-amylase_C"/>
    <property type="match status" value="1"/>
</dbReference>
<dbReference type="InterPro" id="IPR054169">
    <property type="entry name" value="GlgB_N"/>
</dbReference>
<dbReference type="InterPro" id="IPR044143">
    <property type="entry name" value="GlgB_N_E_set_prok"/>
</dbReference>
<keyword evidence="9" id="KW-0119">Carbohydrate metabolism</keyword>
<dbReference type="NCBIfam" id="NF003811">
    <property type="entry name" value="PRK05402.1"/>
    <property type="match status" value="1"/>
</dbReference>
<dbReference type="FunFam" id="3.20.20.80:FF:000003">
    <property type="entry name" value="1,4-alpha-glucan branching enzyme GlgB"/>
    <property type="match status" value="1"/>
</dbReference>
<evidence type="ECO:0000313" key="11">
    <source>
        <dbReference type="EMBL" id="OIQ92401.1"/>
    </source>
</evidence>
<dbReference type="InterPro" id="IPR013783">
    <property type="entry name" value="Ig-like_fold"/>
</dbReference>
<dbReference type="GO" id="GO:0005829">
    <property type="term" value="C:cytosol"/>
    <property type="evidence" value="ECO:0007669"/>
    <property type="project" value="TreeGrafter"/>
</dbReference>
<dbReference type="PIRSF" id="PIRSF000463">
    <property type="entry name" value="GlgB"/>
    <property type="match status" value="1"/>
</dbReference>
<dbReference type="CDD" id="cd11322">
    <property type="entry name" value="AmyAc_Glg_BE"/>
    <property type="match status" value="1"/>
</dbReference>
<evidence type="ECO:0000256" key="9">
    <source>
        <dbReference type="ARBA" id="ARBA00023277"/>
    </source>
</evidence>
<sequence length="744" mass="84153">MAKPGRKTQASAQQRALEAETDAVLGARHDNPFAFLGMHAVPGGVAVRVMRPDAARVWLVDAVSGRDVAELPRLRPEGFFALTLEGGQPFAYRLRLDDGGGGGAVIDDAYRFGPVLGELDLHLLGEGRHLHLYRRLGAHVVTHEGVAGVAFAVWAPNARRVALVADINHWDGRVHPMRRRHGVGVWEIFIPGATAGMNYKYEIHGPDGRLLPHKADPYGFYAERPPLTASVVYDLQRYDWQDADWMARRAAAAGRDAPISIYEVHLGSWKRVPEEGFRSLTYRELAEDLGQYCHEMGFTHVELLPVHEHPFSGSWGYQPIGLYAPTSRFGSPDDFRAFVDHLHQLGIGVIIDWVAGHFPTDAHGLARFDGTCLYEHEDPRQGMHKDWNTLIFNYGRNEVCNYLYSNALYWLDEFHVDGLRVDAVASMLYLDYSRQPGEWVPNRHGGNENLEAIEFLRRMNEVVYGEHPGAMTIAEESTAWPMVSRPVHLGGLGFGYKWNMGWMHDTLRYMQKEPIHRRYHHDDLTFGLLYAFQENFVLPLSHDEVVHGKGSLMGRMRGDRWQRFANLRAYFAFMFAHPGKKLLFMGQEFGQEREWDVEASLDWHLLEDAGHEGARRCLRDLNAAYRAVPALHRFDCEARGFSWIDCNDRDNSVISWIRWGDDPADPLVVVVNLTPVVRQDYRLGVPRAGWYEEVINTDSTFYGGSDVGLKGGAVAEPLPWHGQPCSLRLTLPPLAALYLRPGRG</sequence>
<dbReference type="InterPro" id="IPR013780">
    <property type="entry name" value="Glyco_hydro_b"/>
</dbReference>
<dbReference type="Pfam" id="PF00128">
    <property type="entry name" value="Alpha-amylase"/>
    <property type="match status" value="2"/>
</dbReference>
<dbReference type="GO" id="GO:0003844">
    <property type="term" value="F:1,4-alpha-glucan branching enzyme activity"/>
    <property type="evidence" value="ECO:0007669"/>
    <property type="project" value="UniProtKB-EC"/>
</dbReference>
<evidence type="ECO:0000256" key="7">
    <source>
        <dbReference type="ARBA" id="ARBA00022679"/>
    </source>
</evidence>
<comment type="similarity">
    <text evidence="3">Belongs to the glycosyl hydrolase 13 family. GlgB subfamily.</text>
</comment>
<dbReference type="InterPro" id="IPR006407">
    <property type="entry name" value="GlgB"/>
</dbReference>
<dbReference type="Pfam" id="PF22019">
    <property type="entry name" value="GlgB_N"/>
    <property type="match status" value="1"/>
</dbReference>
<dbReference type="PANTHER" id="PTHR43651:SF3">
    <property type="entry name" value="1,4-ALPHA-GLUCAN-BRANCHING ENZYME"/>
    <property type="match status" value="1"/>
</dbReference>
<dbReference type="InterPro" id="IPR017853">
    <property type="entry name" value="GH"/>
</dbReference>
<dbReference type="Gene3D" id="3.20.20.80">
    <property type="entry name" value="Glycosidases"/>
    <property type="match status" value="1"/>
</dbReference>
<dbReference type="NCBIfam" id="NF008967">
    <property type="entry name" value="PRK12313.1"/>
    <property type="match status" value="1"/>
</dbReference>
<dbReference type="InterPro" id="IPR006047">
    <property type="entry name" value="GH13_cat_dom"/>
</dbReference>
<comment type="pathway">
    <text evidence="2">Glycan biosynthesis; glycogen biosynthesis.</text>
</comment>
<dbReference type="UniPathway" id="UPA00164"/>
<gene>
    <name evidence="11" type="primary">glgB_8</name>
    <name evidence="11" type="ORF">GALL_257020</name>
</gene>
<accession>A0A1J5R9A8</accession>
<dbReference type="InterPro" id="IPR037439">
    <property type="entry name" value="Branching_enzy"/>
</dbReference>
<feature type="domain" description="Glycosyl hydrolase family 13 catalytic" evidence="10">
    <location>
        <begin position="263"/>
        <end position="632"/>
    </location>
</feature>
<evidence type="ECO:0000256" key="4">
    <source>
        <dbReference type="ARBA" id="ARBA00012541"/>
    </source>
</evidence>
<keyword evidence="5" id="KW-0321">Glycogen metabolism</keyword>
<keyword evidence="8" id="KW-0320">Glycogen biosynthesis</keyword>
<dbReference type="EMBL" id="MLJW01000233">
    <property type="protein sequence ID" value="OIQ92401.1"/>
    <property type="molecule type" value="Genomic_DNA"/>
</dbReference>